<dbReference type="InParanoid" id="A0A1Z5RHG9"/>
<organism evidence="1 2">
    <name type="scientific">Sorghum bicolor</name>
    <name type="common">Sorghum</name>
    <name type="synonym">Sorghum vulgare</name>
    <dbReference type="NCBI Taxonomy" id="4558"/>
    <lineage>
        <taxon>Eukaryota</taxon>
        <taxon>Viridiplantae</taxon>
        <taxon>Streptophyta</taxon>
        <taxon>Embryophyta</taxon>
        <taxon>Tracheophyta</taxon>
        <taxon>Spermatophyta</taxon>
        <taxon>Magnoliopsida</taxon>
        <taxon>Liliopsida</taxon>
        <taxon>Poales</taxon>
        <taxon>Poaceae</taxon>
        <taxon>PACMAD clade</taxon>
        <taxon>Panicoideae</taxon>
        <taxon>Andropogonodae</taxon>
        <taxon>Andropogoneae</taxon>
        <taxon>Sorghinae</taxon>
        <taxon>Sorghum</taxon>
    </lineage>
</organism>
<dbReference type="Gramene" id="OQU83174">
    <property type="protein sequence ID" value="OQU83174"/>
    <property type="gene ID" value="SORBI_3005G087732"/>
</dbReference>
<reference evidence="1 2" key="1">
    <citation type="journal article" date="2009" name="Nature">
        <title>The Sorghum bicolor genome and the diversification of grasses.</title>
        <authorList>
            <person name="Paterson A.H."/>
            <person name="Bowers J.E."/>
            <person name="Bruggmann R."/>
            <person name="Dubchak I."/>
            <person name="Grimwood J."/>
            <person name="Gundlach H."/>
            <person name="Haberer G."/>
            <person name="Hellsten U."/>
            <person name="Mitros T."/>
            <person name="Poliakov A."/>
            <person name="Schmutz J."/>
            <person name="Spannagl M."/>
            <person name="Tang H."/>
            <person name="Wang X."/>
            <person name="Wicker T."/>
            <person name="Bharti A.K."/>
            <person name="Chapman J."/>
            <person name="Feltus F.A."/>
            <person name="Gowik U."/>
            <person name="Grigoriev I.V."/>
            <person name="Lyons E."/>
            <person name="Maher C.A."/>
            <person name="Martis M."/>
            <person name="Narechania A."/>
            <person name="Otillar R.P."/>
            <person name="Penning B.W."/>
            <person name="Salamov A.A."/>
            <person name="Wang Y."/>
            <person name="Zhang L."/>
            <person name="Carpita N.C."/>
            <person name="Freeling M."/>
            <person name="Gingle A.R."/>
            <person name="Hash C.T."/>
            <person name="Keller B."/>
            <person name="Klein P."/>
            <person name="Kresovich S."/>
            <person name="McCann M.C."/>
            <person name="Ming R."/>
            <person name="Peterson D.G."/>
            <person name="Mehboob-ur-Rahman"/>
            <person name="Ware D."/>
            <person name="Westhoff P."/>
            <person name="Mayer K.F."/>
            <person name="Messing J."/>
            <person name="Rokhsar D.S."/>
        </authorList>
    </citation>
    <scope>NUCLEOTIDE SEQUENCE [LARGE SCALE GENOMIC DNA]</scope>
    <source>
        <strain evidence="2">cv. BTx623</strain>
    </source>
</reference>
<sequence>MSIYEIIVTFTKWFANERPQAIQHSPEPPASSHWLTRSRFLRFAFSLILSSHLGDHDERSAYERVSSLVTRSGSREMVPLRIRSGSGEMLKCAD</sequence>
<dbReference type="Proteomes" id="UP000000768">
    <property type="component" value="Chromosome 5"/>
</dbReference>
<dbReference type="EMBL" id="CM000764">
    <property type="protein sequence ID" value="OQU83174.1"/>
    <property type="molecule type" value="Genomic_DNA"/>
</dbReference>
<dbReference type="AlphaFoldDB" id="A0A1Z5RHG9"/>
<gene>
    <name evidence="1" type="ORF">SORBI_3005G087732</name>
</gene>
<protein>
    <submittedName>
        <fullName evidence="1">Uncharacterized protein</fullName>
    </submittedName>
</protein>
<keyword evidence="2" id="KW-1185">Reference proteome</keyword>
<name>A0A1Z5RHG9_SORBI</name>
<evidence type="ECO:0000313" key="2">
    <source>
        <dbReference type="Proteomes" id="UP000000768"/>
    </source>
</evidence>
<accession>A0A1Z5RHG9</accession>
<evidence type="ECO:0000313" key="1">
    <source>
        <dbReference type="EMBL" id="OQU83174.1"/>
    </source>
</evidence>
<proteinExistence type="predicted"/>
<reference evidence="2" key="2">
    <citation type="journal article" date="2018" name="Plant J.">
        <title>The Sorghum bicolor reference genome: improved assembly, gene annotations, a transcriptome atlas, and signatures of genome organization.</title>
        <authorList>
            <person name="McCormick R.F."/>
            <person name="Truong S.K."/>
            <person name="Sreedasyam A."/>
            <person name="Jenkins J."/>
            <person name="Shu S."/>
            <person name="Sims D."/>
            <person name="Kennedy M."/>
            <person name="Amirebrahimi M."/>
            <person name="Weers B.D."/>
            <person name="McKinley B."/>
            <person name="Mattison A."/>
            <person name="Morishige D.T."/>
            <person name="Grimwood J."/>
            <person name="Schmutz J."/>
            <person name="Mullet J.E."/>
        </authorList>
    </citation>
    <scope>NUCLEOTIDE SEQUENCE [LARGE SCALE GENOMIC DNA]</scope>
    <source>
        <strain evidence="2">cv. BTx623</strain>
    </source>
</reference>